<dbReference type="Proteomes" id="UP001371456">
    <property type="component" value="Unassembled WGS sequence"/>
</dbReference>
<gene>
    <name evidence="1" type="ORF">RDI58_001422</name>
</gene>
<organism evidence="1 2">
    <name type="scientific">Solanum bulbocastanum</name>
    <name type="common">Wild potato</name>
    <dbReference type="NCBI Taxonomy" id="147425"/>
    <lineage>
        <taxon>Eukaryota</taxon>
        <taxon>Viridiplantae</taxon>
        <taxon>Streptophyta</taxon>
        <taxon>Embryophyta</taxon>
        <taxon>Tracheophyta</taxon>
        <taxon>Spermatophyta</taxon>
        <taxon>Magnoliopsida</taxon>
        <taxon>eudicotyledons</taxon>
        <taxon>Gunneridae</taxon>
        <taxon>Pentapetalae</taxon>
        <taxon>asterids</taxon>
        <taxon>lamiids</taxon>
        <taxon>Solanales</taxon>
        <taxon>Solanaceae</taxon>
        <taxon>Solanoideae</taxon>
        <taxon>Solaneae</taxon>
        <taxon>Solanum</taxon>
    </lineage>
</organism>
<evidence type="ECO:0000313" key="1">
    <source>
        <dbReference type="EMBL" id="KAK6803638.1"/>
    </source>
</evidence>
<accession>A0AAN8YN67</accession>
<evidence type="ECO:0000313" key="2">
    <source>
        <dbReference type="Proteomes" id="UP001371456"/>
    </source>
</evidence>
<name>A0AAN8YN67_SOLBU</name>
<reference evidence="1 2" key="1">
    <citation type="submission" date="2024-02" db="EMBL/GenBank/DDBJ databases">
        <title>de novo genome assembly of Solanum bulbocastanum strain 11H21.</title>
        <authorList>
            <person name="Hosaka A.J."/>
        </authorList>
    </citation>
    <scope>NUCLEOTIDE SEQUENCE [LARGE SCALE GENOMIC DNA]</scope>
    <source>
        <tissue evidence="1">Young leaves</tissue>
    </source>
</reference>
<dbReference type="EMBL" id="JBANQN010000001">
    <property type="protein sequence ID" value="KAK6803638.1"/>
    <property type="molecule type" value="Genomic_DNA"/>
</dbReference>
<keyword evidence="2" id="KW-1185">Reference proteome</keyword>
<sequence>MDNISVFNFFF</sequence>
<protein>
    <submittedName>
        <fullName evidence="1">Uncharacterized protein</fullName>
    </submittedName>
</protein>
<proteinExistence type="predicted"/>
<comment type="caution">
    <text evidence="1">The sequence shown here is derived from an EMBL/GenBank/DDBJ whole genome shotgun (WGS) entry which is preliminary data.</text>
</comment>